<dbReference type="RefSeq" id="WP_253776934.1">
    <property type="nucleotide sequence ID" value="NZ_BAAAVE010000023.1"/>
</dbReference>
<feature type="region of interest" description="Disordered" evidence="1">
    <location>
        <begin position="63"/>
        <end position="109"/>
    </location>
</feature>
<comment type="caution">
    <text evidence="2">The sequence shown here is derived from an EMBL/GenBank/DDBJ whole genome shotgun (WGS) entry which is preliminary data.</text>
</comment>
<dbReference type="SUPFAM" id="SSF46689">
    <property type="entry name" value="Homeodomain-like"/>
    <property type="match status" value="1"/>
</dbReference>
<organism evidence="2 3">
    <name type="scientific">Nonomuraea roseoviolacea subsp. carminata</name>
    <dbReference type="NCBI Taxonomy" id="160689"/>
    <lineage>
        <taxon>Bacteria</taxon>
        <taxon>Bacillati</taxon>
        <taxon>Actinomycetota</taxon>
        <taxon>Actinomycetes</taxon>
        <taxon>Streptosporangiales</taxon>
        <taxon>Streptosporangiaceae</taxon>
        <taxon>Nonomuraea</taxon>
    </lineage>
</organism>
<reference evidence="2 3" key="1">
    <citation type="submission" date="2022-06" db="EMBL/GenBank/DDBJ databases">
        <title>Sequencing the genomes of 1000 actinobacteria strains.</title>
        <authorList>
            <person name="Klenk H.-P."/>
        </authorList>
    </citation>
    <scope>NUCLEOTIDE SEQUENCE [LARGE SCALE GENOMIC DNA]</scope>
    <source>
        <strain evidence="2 3">DSM 44170</strain>
    </source>
</reference>
<evidence type="ECO:0008006" key="4">
    <source>
        <dbReference type="Google" id="ProtNLM"/>
    </source>
</evidence>
<gene>
    <name evidence="2" type="ORF">HD595_007154</name>
</gene>
<accession>A0ABT1KAI1</accession>
<dbReference type="Gene3D" id="1.10.357.10">
    <property type="entry name" value="Tetracycline Repressor, domain 2"/>
    <property type="match status" value="1"/>
</dbReference>
<dbReference type="InterPro" id="IPR009057">
    <property type="entry name" value="Homeodomain-like_sf"/>
</dbReference>
<dbReference type="Proteomes" id="UP001320766">
    <property type="component" value="Unassembled WGS sequence"/>
</dbReference>
<protein>
    <recommendedName>
        <fullName evidence="4">TetR family transcriptional regulator</fullName>
    </recommendedName>
</protein>
<evidence type="ECO:0000313" key="3">
    <source>
        <dbReference type="Proteomes" id="UP001320766"/>
    </source>
</evidence>
<evidence type="ECO:0000256" key="1">
    <source>
        <dbReference type="SAM" id="MobiDB-lite"/>
    </source>
</evidence>
<sequence length="109" mass="11353">MNVSAEPARTVPARDGPAGCTVRALADAGPLTKSAVRYSFTDLDEIIDLAMDAHIAAFTERVRRLPNTSPVRPPSGSSPPNAGEQAAATHSPVAVEKPRPASPSASPRR</sequence>
<dbReference type="EMBL" id="JAMZEC010000001">
    <property type="protein sequence ID" value="MCP2351032.1"/>
    <property type="molecule type" value="Genomic_DNA"/>
</dbReference>
<proteinExistence type="predicted"/>
<keyword evidence="3" id="KW-1185">Reference proteome</keyword>
<evidence type="ECO:0000313" key="2">
    <source>
        <dbReference type="EMBL" id="MCP2351032.1"/>
    </source>
</evidence>
<name>A0ABT1KAI1_9ACTN</name>